<proteinExistence type="predicted"/>
<dbReference type="AlphaFoldDB" id="A0A8H6M9R9"/>
<organism evidence="1 2">
    <name type="scientific">Ephemerocybe angulata</name>
    <dbReference type="NCBI Taxonomy" id="980116"/>
    <lineage>
        <taxon>Eukaryota</taxon>
        <taxon>Fungi</taxon>
        <taxon>Dikarya</taxon>
        <taxon>Basidiomycota</taxon>
        <taxon>Agaricomycotina</taxon>
        <taxon>Agaricomycetes</taxon>
        <taxon>Agaricomycetidae</taxon>
        <taxon>Agaricales</taxon>
        <taxon>Agaricineae</taxon>
        <taxon>Psathyrellaceae</taxon>
        <taxon>Ephemerocybe</taxon>
    </lineage>
</organism>
<protein>
    <submittedName>
        <fullName evidence="1">Uncharacterized protein</fullName>
    </submittedName>
</protein>
<sequence length="117" mass="13312">MVYNYVQTDITSIPRLREVLDLQRRIEEAMDAVPAKGMSKEDMRKYTRLVDAKGVVSLLHERVKDYPDDGHPNFEASNSKRIKEVLGRKASYLDDLFEPSKKLLKPMTNSGPTSCPA</sequence>
<comment type="caution">
    <text evidence="1">The sequence shown here is derived from an EMBL/GenBank/DDBJ whole genome shotgun (WGS) entry which is preliminary data.</text>
</comment>
<keyword evidence="2" id="KW-1185">Reference proteome</keyword>
<dbReference type="EMBL" id="JACGCI010000020">
    <property type="protein sequence ID" value="KAF6758119.1"/>
    <property type="molecule type" value="Genomic_DNA"/>
</dbReference>
<gene>
    <name evidence="1" type="ORF">DFP72DRAFT_1167939</name>
</gene>
<dbReference type="Proteomes" id="UP000521943">
    <property type="component" value="Unassembled WGS sequence"/>
</dbReference>
<evidence type="ECO:0000313" key="1">
    <source>
        <dbReference type="EMBL" id="KAF6758119.1"/>
    </source>
</evidence>
<accession>A0A8H6M9R9</accession>
<reference evidence="1 2" key="1">
    <citation type="submission" date="2020-07" db="EMBL/GenBank/DDBJ databases">
        <title>Comparative genomics of pyrophilous fungi reveals a link between fire events and developmental genes.</title>
        <authorList>
            <consortium name="DOE Joint Genome Institute"/>
            <person name="Steindorff A.S."/>
            <person name="Carver A."/>
            <person name="Calhoun S."/>
            <person name="Stillman K."/>
            <person name="Liu H."/>
            <person name="Lipzen A."/>
            <person name="Pangilinan J."/>
            <person name="Labutti K."/>
            <person name="Bruns T.D."/>
            <person name="Grigoriev I.V."/>
        </authorList>
    </citation>
    <scope>NUCLEOTIDE SEQUENCE [LARGE SCALE GENOMIC DNA]</scope>
    <source>
        <strain evidence="1 2">CBS 144469</strain>
    </source>
</reference>
<evidence type="ECO:0000313" key="2">
    <source>
        <dbReference type="Proteomes" id="UP000521943"/>
    </source>
</evidence>
<name>A0A8H6M9R9_9AGAR</name>